<proteinExistence type="predicted"/>
<name>A0A8X6G1Q6_TRICU</name>
<gene>
    <name evidence="1" type="ORF">TNCT_454341</name>
    <name evidence="2" type="ORF">TNCT_732441</name>
</gene>
<dbReference type="Proteomes" id="UP000887116">
    <property type="component" value="Unassembled WGS sequence"/>
</dbReference>
<accession>A0A8X6G1Q6</accession>
<dbReference type="AlphaFoldDB" id="A0A8X6G1Q6"/>
<evidence type="ECO:0000313" key="3">
    <source>
        <dbReference type="Proteomes" id="UP000887116"/>
    </source>
</evidence>
<evidence type="ECO:0000313" key="2">
    <source>
        <dbReference type="EMBL" id="GFR02006.1"/>
    </source>
</evidence>
<protein>
    <submittedName>
        <fullName evidence="1">Uncharacterized protein</fullName>
    </submittedName>
</protein>
<keyword evidence="3" id="KW-1185">Reference proteome</keyword>
<reference evidence="1" key="1">
    <citation type="submission" date="2020-07" db="EMBL/GenBank/DDBJ databases">
        <title>Multicomponent nature underlies the extraordinary mechanical properties of spider dragline silk.</title>
        <authorList>
            <person name="Kono N."/>
            <person name="Nakamura H."/>
            <person name="Mori M."/>
            <person name="Yoshida Y."/>
            <person name="Ohtoshi R."/>
            <person name="Malay A.D."/>
            <person name="Moran D.A.P."/>
            <person name="Tomita M."/>
            <person name="Numata K."/>
            <person name="Arakawa K."/>
        </authorList>
    </citation>
    <scope>NUCLEOTIDE SEQUENCE</scope>
</reference>
<dbReference type="EMBL" id="BMAO01004299">
    <property type="protein sequence ID" value="GFQ93698.1"/>
    <property type="molecule type" value="Genomic_DNA"/>
</dbReference>
<comment type="caution">
    <text evidence="1">The sequence shown here is derived from an EMBL/GenBank/DDBJ whole genome shotgun (WGS) entry which is preliminary data.</text>
</comment>
<sequence>MVAKEFSVFQMIIGLDANDVILQKSSVSVGSGSYPLDNGSIRCSPMIPDSIQTTIFDGSEESHKLDPMFTILLKGSTRVFLMS</sequence>
<dbReference type="EMBL" id="BMAO01035200">
    <property type="protein sequence ID" value="GFR02006.1"/>
    <property type="molecule type" value="Genomic_DNA"/>
</dbReference>
<organism evidence="1 3">
    <name type="scientific">Trichonephila clavata</name>
    <name type="common">Joro spider</name>
    <name type="synonym">Nephila clavata</name>
    <dbReference type="NCBI Taxonomy" id="2740835"/>
    <lineage>
        <taxon>Eukaryota</taxon>
        <taxon>Metazoa</taxon>
        <taxon>Ecdysozoa</taxon>
        <taxon>Arthropoda</taxon>
        <taxon>Chelicerata</taxon>
        <taxon>Arachnida</taxon>
        <taxon>Araneae</taxon>
        <taxon>Araneomorphae</taxon>
        <taxon>Entelegynae</taxon>
        <taxon>Araneoidea</taxon>
        <taxon>Nephilidae</taxon>
        <taxon>Trichonephila</taxon>
    </lineage>
</organism>
<evidence type="ECO:0000313" key="1">
    <source>
        <dbReference type="EMBL" id="GFQ93698.1"/>
    </source>
</evidence>